<protein>
    <recommendedName>
        <fullName evidence="5">Transmembrane protein</fullName>
    </recommendedName>
</protein>
<proteinExistence type="predicted"/>
<keyword evidence="2" id="KW-0812">Transmembrane</keyword>
<organism evidence="3 4">
    <name type="scientific">Stylosanthes scabra</name>
    <dbReference type="NCBI Taxonomy" id="79078"/>
    <lineage>
        <taxon>Eukaryota</taxon>
        <taxon>Viridiplantae</taxon>
        <taxon>Streptophyta</taxon>
        <taxon>Embryophyta</taxon>
        <taxon>Tracheophyta</taxon>
        <taxon>Spermatophyta</taxon>
        <taxon>Magnoliopsida</taxon>
        <taxon>eudicotyledons</taxon>
        <taxon>Gunneridae</taxon>
        <taxon>Pentapetalae</taxon>
        <taxon>rosids</taxon>
        <taxon>fabids</taxon>
        <taxon>Fabales</taxon>
        <taxon>Fabaceae</taxon>
        <taxon>Papilionoideae</taxon>
        <taxon>50 kb inversion clade</taxon>
        <taxon>dalbergioids sensu lato</taxon>
        <taxon>Dalbergieae</taxon>
        <taxon>Pterocarpus clade</taxon>
        <taxon>Stylosanthes</taxon>
    </lineage>
</organism>
<name>A0ABU6YJ86_9FABA</name>
<keyword evidence="4" id="KW-1185">Reference proteome</keyword>
<evidence type="ECO:0000313" key="4">
    <source>
        <dbReference type="Proteomes" id="UP001341840"/>
    </source>
</evidence>
<comment type="caution">
    <text evidence="3">The sequence shown here is derived from an EMBL/GenBank/DDBJ whole genome shotgun (WGS) entry which is preliminary data.</text>
</comment>
<evidence type="ECO:0000256" key="1">
    <source>
        <dbReference type="SAM" id="MobiDB-lite"/>
    </source>
</evidence>
<evidence type="ECO:0008006" key="5">
    <source>
        <dbReference type="Google" id="ProtNLM"/>
    </source>
</evidence>
<keyword evidence="2" id="KW-1133">Transmembrane helix</keyword>
<dbReference type="EMBL" id="JASCZI010242143">
    <property type="protein sequence ID" value="MED6209812.1"/>
    <property type="molecule type" value="Genomic_DNA"/>
</dbReference>
<accession>A0ABU6YJ86</accession>
<feature type="transmembrane region" description="Helical" evidence="2">
    <location>
        <begin position="96"/>
        <end position="118"/>
    </location>
</feature>
<evidence type="ECO:0000313" key="3">
    <source>
        <dbReference type="EMBL" id="MED6209812.1"/>
    </source>
</evidence>
<reference evidence="3 4" key="1">
    <citation type="journal article" date="2023" name="Plants (Basel)">
        <title>Bridging the Gap: Combining Genomics and Transcriptomics Approaches to Understand Stylosanthes scabra, an Orphan Legume from the Brazilian Caatinga.</title>
        <authorList>
            <person name="Ferreira-Neto J.R.C."/>
            <person name="da Silva M.D."/>
            <person name="Binneck E."/>
            <person name="de Melo N.F."/>
            <person name="da Silva R.H."/>
            <person name="de Melo A.L.T.M."/>
            <person name="Pandolfi V."/>
            <person name="Bustamante F.O."/>
            <person name="Brasileiro-Vidal A.C."/>
            <person name="Benko-Iseppon A.M."/>
        </authorList>
    </citation>
    <scope>NUCLEOTIDE SEQUENCE [LARGE SCALE GENOMIC DNA]</scope>
    <source>
        <tissue evidence="3">Leaves</tissue>
    </source>
</reference>
<sequence>MESDGGGGSSRRDKSLSSTQGMYVPRLGEDRDGVAPKCSYGVPVHCKTGNGVAGNCGEEIEEVDEQFLRMELEWRVVGLEKRLGCLERRKKKNMCWLYVMCLIVVLLVVPVATLLKWFM</sequence>
<gene>
    <name evidence="3" type="ORF">PIB30_058292</name>
</gene>
<keyword evidence="2" id="KW-0472">Membrane</keyword>
<dbReference type="Proteomes" id="UP001341840">
    <property type="component" value="Unassembled WGS sequence"/>
</dbReference>
<feature type="region of interest" description="Disordered" evidence="1">
    <location>
        <begin position="1"/>
        <end position="30"/>
    </location>
</feature>
<evidence type="ECO:0000256" key="2">
    <source>
        <dbReference type="SAM" id="Phobius"/>
    </source>
</evidence>